<proteinExistence type="predicted"/>
<evidence type="ECO:0000313" key="2">
    <source>
        <dbReference type="Proteomes" id="UP001595456"/>
    </source>
</evidence>
<organism evidence="1 2">
    <name type="scientific">Alteraurantiacibacter palmitatis</name>
    <dbReference type="NCBI Taxonomy" id="2054628"/>
    <lineage>
        <taxon>Bacteria</taxon>
        <taxon>Pseudomonadati</taxon>
        <taxon>Pseudomonadota</taxon>
        <taxon>Alphaproteobacteria</taxon>
        <taxon>Sphingomonadales</taxon>
        <taxon>Erythrobacteraceae</taxon>
        <taxon>Alteraurantiacibacter</taxon>
    </lineage>
</organism>
<reference evidence="2" key="1">
    <citation type="journal article" date="2019" name="Int. J. Syst. Evol. Microbiol.">
        <title>The Global Catalogue of Microorganisms (GCM) 10K type strain sequencing project: providing services to taxonomists for standard genome sequencing and annotation.</title>
        <authorList>
            <consortium name="The Broad Institute Genomics Platform"/>
            <consortium name="The Broad Institute Genome Sequencing Center for Infectious Disease"/>
            <person name="Wu L."/>
            <person name="Ma J."/>
        </authorList>
    </citation>
    <scope>NUCLEOTIDE SEQUENCE [LARGE SCALE GENOMIC DNA]</scope>
    <source>
        <strain evidence="2">KCTC 52607</strain>
    </source>
</reference>
<sequence>MPAAAADNFARAILTDMPVSLCVSLQPHPPQMQPDGSSKIAKETVLPAIGNGKATVNHAQERVFAA</sequence>
<evidence type="ECO:0000313" key="1">
    <source>
        <dbReference type="EMBL" id="MFC3099108.1"/>
    </source>
</evidence>
<dbReference type="EMBL" id="JBHRST010000022">
    <property type="protein sequence ID" value="MFC3099108.1"/>
    <property type="molecule type" value="Genomic_DNA"/>
</dbReference>
<dbReference type="Proteomes" id="UP001595456">
    <property type="component" value="Unassembled WGS sequence"/>
</dbReference>
<dbReference type="RefSeq" id="WP_336924416.1">
    <property type="nucleotide sequence ID" value="NZ_JBANRO010000001.1"/>
</dbReference>
<protein>
    <submittedName>
        <fullName evidence="1">Uncharacterized protein</fullName>
    </submittedName>
</protein>
<accession>A0ABV7E965</accession>
<name>A0ABV7E965_9SPHN</name>
<gene>
    <name evidence="1" type="ORF">ACFODU_15030</name>
</gene>
<keyword evidence="2" id="KW-1185">Reference proteome</keyword>
<comment type="caution">
    <text evidence="1">The sequence shown here is derived from an EMBL/GenBank/DDBJ whole genome shotgun (WGS) entry which is preliminary data.</text>
</comment>